<organism evidence="3 4">
    <name type="scientific">Euphydryas editha</name>
    <name type="common">Edith's checkerspot</name>
    <dbReference type="NCBI Taxonomy" id="104508"/>
    <lineage>
        <taxon>Eukaryota</taxon>
        <taxon>Metazoa</taxon>
        <taxon>Ecdysozoa</taxon>
        <taxon>Arthropoda</taxon>
        <taxon>Hexapoda</taxon>
        <taxon>Insecta</taxon>
        <taxon>Pterygota</taxon>
        <taxon>Neoptera</taxon>
        <taxon>Endopterygota</taxon>
        <taxon>Lepidoptera</taxon>
        <taxon>Glossata</taxon>
        <taxon>Ditrysia</taxon>
        <taxon>Papilionoidea</taxon>
        <taxon>Nymphalidae</taxon>
        <taxon>Nymphalinae</taxon>
        <taxon>Euphydryas</taxon>
    </lineage>
</organism>
<dbReference type="Gene3D" id="3.30.420.10">
    <property type="entry name" value="Ribonuclease H-like superfamily/Ribonuclease H"/>
    <property type="match status" value="1"/>
</dbReference>
<dbReference type="InterPro" id="IPR050863">
    <property type="entry name" value="CenT-Element_Derived"/>
</dbReference>
<evidence type="ECO:0000256" key="1">
    <source>
        <dbReference type="SAM" id="MobiDB-lite"/>
    </source>
</evidence>
<feature type="compositionally biased region" description="Basic residues" evidence="1">
    <location>
        <begin position="345"/>
        <end position="365"/>
    </location>
</feature>
<dbReference type="Pfam" id="PF03184">
    <property type="entry name" value="DDE_1"/>
    <property type="match status" value="1"/>
</dbReference>
<dbReference type="GO" id="GO:0003677">
    <property type="term" value="F:DNA binding"/>
    <property type="evidence" value="ECO:0007669"/>
    <property type="project" value="TreeGrafter"/>
</dbReference>
<feature type="domain" description="DDE-1" evidence="2">
    <location>
        <begin position="46"/>
        <end position="142"/>
    </location>
</feature>
<accession>A0AAU9URH9</accession>
<comment type="caution">
    <text evidence="3">The sequence shown here is derived from an EMBL/GenBank/DDBJ whole genome shotgun (WGS) entry which is preliminary data.</text>
</comment>
<dbReference type="Proteomes" id="UP001153954">
    <property type="component" value="Unassembled WGS sequence"/>
</dbReference>
<dbReference type="InterPro" id="IPR013083">
    <property type="entry name" value="Znf_RING/FYVE/PHD"/>
</dbReference>
<feature type="region of interest" description="Disordered" evidence="1">
    <location>
        <begin position="288"/>
        <end position="388"/>
    </location>
</feature>
<dbReference type="InterPro" id="IPR004875">
    <property type="entry name" value="DDE_SF_endonuclease_dom"/>
</dbReference>
<dbReference type="AlphaFoldDB" id="A0AAU9URH9"/>
<evidence type="ECO:0000259" key="2">
    <source>
        <dbReference type="Pfam" id="PF03184"/>
    </source>
</evidence>
<dbReference type="EMBL" id="CAKOGL010000024">
    <property type="protein sequence ID" value="CAH2101773.1"/>
    <property type="molecule type" value="Genomic_DNA"/>
</dbReference>
<proteinExistence type="predicted"/>
<gene>
    <name evidence="3" type="ORF">EEDITHA_LOCUS16493</name>
</gene>
<dbReference type="InterPro" id="IPR036397">
    <property type="entry name" value="RNaseH_sf"/>
</dbReference>
<feature type="compositionally biased region" description="Basic and acidic residues" evidence="1">
    <location>
        <begin position="297"/>
        <end position="313"/>
    </location>
</feature>
<sequence>MTSAERGTLVTVAVAISAIGNMIPPFFVFPRVHYKEHFIRGGPVGSDGDANSSGWMKEDNFRKFAKHFVKYAKPSKENPVLLLLDNHDSHLSIEVLDYFKEKGVTILSFPPHCSHKLQPLDRTVYGPLKKYYNQASDNWLASHPGKTISIYDIPELVKTSLPLAATIDNIQSGFRVTGISPLNENIFPDSEFSGSCVTDRPAPDVFSGLTLASVTDSAAPSLDLSNQTDPCNLPNQDDAISFETITPSTSNAVCEEPSTSDALLVTNADYGFTTPEKNSVTVERSVGMPSTSFTLPEDIRPFPKAGPRLENKRNIRKRKSTIYTDTPEKENLMQLKAQQQSSKTLTKKTKKPKITGRKSTGTRKGVKNEGRKTLRESNKKKSDDDESDEDETFCLECTESYSSSILGEEWVQCTACKLWAHTKCVNGNILFYECKNCTSDLED</sequence>
<dbReference type="SUPFAM" id="SSF57903">
    <property type="entry name" value="FYVE/PHD zinc finger"/>
    <property type="match status" value="1"/>
</dbReference>
<evidence type="ECO:0000313" key="3">
    <source>
        <dbReference type="EMBL" id="CAH2101773.1"/>
    </source>
</evidence>
<protein>
    <recommendedName>
        <fullName evidence="2">DDE-1 domain-containing protein</fullName>
    </recommendedName>
</protein>
<dbReference type="PANTHER" id="PTHR19303">
    <property type="entry name" value="TRANSPOSON"/>
    <property type="match status" value="1"/>
</dbReference>
<reference evidence="3" key="1">
    <citation type="submission" date="2022-03" db="EMBL/GenBank/DDBJ databases">
        <authorList>
            <person name="Tunstrom K."/>
        </authorList>
    </citation>
    <scope>NUCLEOTIDE SEQUENCE</scope>
</reference>
<dbReference type="InterPro" id="IPR011011">
    <property type="entry name" value="Znf_FYVE_PHD"/>
</dbReference>
<feature type="compositionally biased region" description="Basic and acidic residues" evidence="1">
    <location>
        <begin position="366"/>
        <end position="383"/>
    </location>
</feature>
<dbReference type="PANTHER" id="PTHR19303:SF74">
    <property type="entry name" value="POGO TRANSPOSABLE ELEMENT WITH KRAB DOMAIN"/>
    <property type="match status" value="1"/>
</dbReference>
<dbReference type="GO" id="GO:0005634">
    <property type="term" value="C:nucleus"/>
    <property type="evidence" value="ECO:0007669"/>
    <property type="project" value="TreeGrafter"/>
</dbReference>
<name>A0AAU9URH9_EUPED</name>
<dbReference type="Gene3D" id="3.30.40.10">
    <property type="entry name" value="Zinc/RING finger domain, C3HC4 (zinc finger)"/>
    <property type="match status" value="1"/>
</dbReference>
<evidence type="ECO:0000313" key="4">
    <source>
        <dbReference type="Proteomes" id="UP001153954"/>
    </source>
</evidence>
<keyword evidence="4" id="KW-1185">Reference proteome</keyword>